<dbReference type="InterPro" id="IPR017972">
    <property type="entry name" value="Cyt_P450_CS"/>
</dbReference>
<organism evidence="6">
    <name type="scientific">Micromonas pusilla</name>
    <name type="common">Picoplanktonic green alga</name>
    <name type="synonym">Chromulina pusilla</name>
    <dbReference type="NCBI Taxonomy" id="38833"/>
    <lineage>
        <taxon>Eukaryota</taxon>
        <taxon>Viridiplantae</taxon>
        <taxon>Chlorophyta</taxon>
        <taxon>Mamiellophyceae</taxon>
        <taxon>Mamiellales</taxon>
        <taxon>Mamiellaceae</taxon>
        <taxon>Micromonas</taxon>
    </lineage>
</organism>
<evidence type="ECO:0000256" key="3">
    <source>
        <dbReference type="PIRSR" id="PIRSR602401-1"/>
    </source>
</evidence>
<comment type="cofactor">
    <cofactor evidence="1 3">
        <name>heme</name>
        <dbReference type="ChEBI" id="CHEBI:30413"/>
    </cofactor>
</comment>
<dbReference type="InterPro" id="IPR002401">
    <property type="entry name" value="Cyt_P450_E_grp-I"/>
</dbReference>
<evidence type="ECO:0008006" key="7">
    <source>
        <dbReference type="Google" id="ProtNLM"/>
    </source>
</evidence>
<dbReference type="Gene3D" id="1.10.630.10">
    <property type="entry name" value="Cytochrome P450"/>
    <property type="match status" value="1"/>
</dbReference>
<dbReference type="PRINTS" id="PR00463">
    <property type="entry name" value="EP450I"/>
</dbReference>
<evidence type="ECO:0000256" key="1">
    <source>
        <dbReference type="ARBA" id="ARBA00001971"/>
    </source>
</evidence>
<dbReference type="SUPFAM" id="SSF48264">
    <property type="entry name" value="Cytochrome P450"/>
    <property type="match status" value="1"/>
</dbReference>
<keyword evidence="4" id="KW-0503">Monooxygenase</keyword>
<comment type="similarity">
    <text evidence="2 4">Belongs to the cytochrome P450 family.</text>
</comment>
<evidence type="ECO:0000313" key="6">
    <source>
        <dbReference type="EMBL" id="CAD8593019.1"/>
    </source>
</evidence>
<feature type="compositionally biased region" description="Low complexity" evidence="5">
    <location>
        <begin position="9"/>
        <end position="38"/>
    </location>
</feature>
<evidence type="ECO:0000256" key="2">
    <source>
        <dbReference type="ARBA" id="ARBA00010617"/>
    </source>
</evidence>
<keyword evidence="3 4" id="KW-0349">Heme</keyword>
<dbReference type="PANTHER" id="PTHR24305">
    <property type="entry name" value="CYTOCHROME P450"/>
    <property type="match status" value="1"/>
</dbReference>
<keyword evidence="3 4" id="KW-0408">Iron</keyword>
<proteinExistence type="inferred from homology"/>
<evidence type="ECO:0000256" key="5">
    <source>
        <dbReference type="SAM" id="MobiDB-lite"/>
    </source>
</evidence>
<dbReference type="PROSITE" id="PS00086">
    <property type="entry name" value="CYTOCHROME_P450"/>
    <property type="match status" value="1"/>
</dbReference>
<sequence length="618" mass="65531">MSARMASHGVAQGARATGGATSARRASSNARASIGLRGRFSRGRRRSTPVAARTERTDATAAASGDDPAAFIRDFATIALKMQTAALRGVADVPAQFARQLQRAASPPPAGFPPGPPDDVAVALGADPLAFIVDTQRRHGDVVGLSLAGERVVLVSDPKVAADVMIDRAGLFVKEGTAFFPGSSLAGEGLLVSDGESWARQRRLSNPAFRAAAVDAYATAMARAGAELLRREWGSRSVRDCYEDFNDLTLRIVAEALFGADVRGARAREINGAIKEAFEFFGRRSAAGMIVPEWVPIPDNFAYNAAVTRLDKAVYSLIAERRRKRVTGVESPDDPDLLDRLLDARDDGEGGDGGGMDDVSLRDELMTLMVAGQETSAILLSWCCVNVARNPRCAAKLSEEATVVIGPDPLNDLPNASHYSRLKYAEAVVLETMRMQPPAYMVGRCCAQDVFIAGGKYALPKGTTVLIAPYLLHNDARYWDAPGEFRPERWLEPGGVPKGDATTGVERGAGSGEKGPAGEKGTAGEKVAAGGGDADAPMAKGALKGMGPGGVYVPFGAGPRVCIGTGFAMMESALLLAMVARAVDVRLRPGADPPRPRALITLRPENVRLDVVPKRRWW</sequence>
<dbReference type="PRINTS" id="PR00385">
    <property type="entry name" value="P450"/>
</dbReference>
<dbReference type="AlphaFoldDB" id="A0A7S0KU87"/>
<dbReference type="GO" id="GO:0005506">
    <property type="term" value="F:iron ion binding"/>
    <property type="evidence" value="ECO:0007669"/>
    <property type="project" value="InterPro"/>
</dbReference>
<feature type="region of interest" description="Disordered" evidence="5">
    <location>
        <begin position="490"/>
        <end position="531"/>
    </location>
</feature>
<dbReference type="EMBL" id="HBEV01013383">
    <property type="protein sequence ID" value="CAD8593019.1"/>
    <property type="molecule type" value="Transcribed_RNA"/>
</dbReference>
<feature type="region of interest" description="Disordered" evidence="5">
    <location>
        <begin position="1"/>
        <end position="63"/>
    </location>
</feature>
<gene>
    <name evidence="6" type="ORF">MSP1404_LOCUS10423</name>
</gene>
<dbReference type="Pfam" id="PF00067">
    <property type="entry name" value="p450"/>
    <property type="match status" value="2"/>
</dbReference>
<dbReference type="GO" id="GO:0004497">
    <property type="term" value="F:monooxygenase activity"/>
    <property type="evidence" value="ECO:0007669"/>
    <property type="project" value="UniProtKB-KW"/>
</dbReference>
<dbReference type="GO" id="GO:0016705">
    <property type="term" value="F:oxidoreductase activity, acting on paired donors, with incorporation or reduction of molecular oxygen"/>
    <property type="evidence" value="ECO:0007669"/>
    <property type="project" value="InterPro"/>
</dbReference>
<name>A0A7S0KU87_MICPS</name>
<keyword evidence="4" id="KW-0560">Oxidoreductase</keyword>
<reference evidence="6" key="1">
    <citation type="submission" date="2021-01" db="EMBL/GenBank/DDBJ databases">
        <authorList>
            <person name="Corre E."/>
            <person name="Pelletier E."/>
            <person name="Niang G."/>
            <person name="Scheremetjew M."/>
            <person name="Finn R."/>
            <person name="Kale V."/>
            <person name="Holt S."/>
            <person name="Cochrane G."/>
            <person name="Meng A."/>
            <person name="Brown T."/>
            <person name="Cohen L."/>
        </authorList>
    </citation>
    <scope>NUCLEOTIDE SEQUENCE</scope>
    <source>
        <strain evidence="6">CCMP494</strain>
    </source>
</reference>
<keyword evidence="3 4" id="KW-0479">Metal-binding</keyword>
<protein>
    <recommendedName>
        <fullName evidence="7">Cytochrome P450</fullName>
    </recommendedName>
</protein>
<dbReference type="GO" id="GO:0020037">
    <property type="term" value="F:heme binding"/>
    <property type="evidence" value="ECO:0007669"/>
    <property type="project" value="InterPro"/>
</dbReference>
<evidence type="ECO:0000256" key="4">
    <source>
        <dbReference type="RuleBase" id="RU000461"/>
    </source>
</evidence>
<dbReference type="InterPro" id="IPR050121">
    <property type="entry name" value="Cytochrome_P450_monoxygenase"/>
</dbReference>
<dbReference type="InterPro" id="IPR036396">
    <property type="entry name" value="Cyt_P450_sf"/>
</dbReference>
<feature type="binding site" description="axial binding residue" evidence="3">
    <location>
        <position position="562"/>
    </location>
    <ligand>
        <name>heme</name>
        <dbReference type="ChEBI" id="CHEBI:30413"/>
    </ligand>
    <ligandPart>
        <name>Fe</name>
        <dbReference type="ChEBI" id="CHEBI:18248"/>
    </ligandPart>
</feature>
<dbReference type="InterPro" id="IPR001128">
    <property type="entry name" value="Cyt_P450"/>
</dbReference>
<feature type="compositionally biased region" description="Basic and acidic residues" evidence="5">
    <location>
        <begin position="337"/>
        <end position="348"/>
    </location>
</feature>
<dbReference type="PANTHER" id="PTHR24305:SF166">
    <property type="entry name" value="CYTOCHROME P450 12A4, MITOCHONDRIAL-RELATED"/>
    <property type="match status" value="1"/>
</dbReference>
<accession>A0A7S0KU87</accession>
<feature type="region of interest" description="Disordered" evidence="5">
    <location>
        <begin position="328"/>
        <end position="356"/>
    </location>
</feature>